<dbReference type="InterPro" id="IPR035992">
    <property type="entry name" value="Ricin_B-like_lectins"/>
</dbReference>
<gene>
    <name evidence="1" type="ORF">RhiirA4_428169</name>
</gene>
<name>A0A2I1HBS6_9GLOM</name>
<evidence type="ECO:0000313" key="1">
    <source>
        <dbReference type="EMBL" id="PKY56328.1"/>
    </source>
</evidence>
<evidence type="ECO:0000313" key="2">
    <source>
        <dbReference type="Proteomes" id="UP000234323"/>
    </source>
</evidence>
<keyword evidence="2" id="KW-1185">Reference proteome</keyword>
<dbReference type="AlphaFoldDB" id="A0A2I1HBS6"/>
<dbReference type="EMBL" id="LLXI01002144">
    <property type="protein sequence ID" value="PKY56328.1"/>
    <property type="molecule type" value="Genomic_DNA"/>
</dbReference>
<comment type="caution">
    <text evidence="1">The sequence shown here is derived from an EMBL/GenBank/DDBJ whole genome shotgun (WGS) entry which is preliminary data.</text>
</comment>
<sequence length="137" mass="15795">MSFITYLNNSRYIIRSIAKPNLVWSASRGSISLKPFDVTDKYQEWELIHGGLGFKNVAEGKAIKYVDNDNSIVLEEPDSFSSRQRFAFEQGANTSIKSQYKENDYLLTKNHYGDELVYANTDNAERWKVIRKENSAQ</sequence>
<proteinExistence type="predicted"/>
<dbReference type="SUPFAM" id="SSF50370">
    <property type="entry name" value="Ricin B-like lectins"/>
    <property type="match status" value="1"/>
</dbReference>
<dbReference type="Proteomes" id="UP000234323">
    <property type="component" value="Unassembled WGS sequence"/>
</dbReference>
<organism evidence="1 2">
    <name type="scientific">Rhizophagus irregularis</name>
    <dbReference type="NCBI Taxonomy" id="588596"/>
    <lineage>
        <taxon>Eukaryota</taxon>
        <taxon>Fungi</taxon>
        <taxon>Fungi incertae sedis</taxon>
        <taxon>Mucoromycota</taxon>
        <taxon>Glomeromycotina</taxon>
        <taxon>Glomeromycetes</taxon>
        <taxon>Glomerales</taxon>
        <taxon>Glomeraceae</taxon>
        <taxon>Rhizophagus</taxon>
    </lineage>
</organism>
<reference evidence="1 2" key="1">
    <citation type="submission" date="2015-10" db="EMBL/GenBank/DDBJ databases">
        <title>Genome analyses suggest a sexual origin of heterokaryosis in a supposedly ancient asexual fungus.</title>
        <authorList>
            <person name="Ropars J."/>
            <person name="Sedzielewska K."/>
            <person name="Noel J."/>
            <person name="Charron P."/>
            <person name="Farinelli L."/>
            <person name="Marton T."/>
            <person name="Kruger M."/>
            <person name="Pelin A."/>
            <person name="Brachmann A."/>
            <person name="Corradi N."/>
        </authorList>
    </citation>
    <scope>NUCLEOTIDE SEQUENCE [LARGE SCALE GENOMIC DNA]</scope>
    <source>
        <strain evidence="1 2">A4</strain>
    </source>
</reference>
<protein>
    <submittedName>
        <fullName evidence="1">Uncharacterized protein</fullName>
    </submittedName>
</protein>
<accession>A0A2I1HBS6</accession>